<evidence type="ECO:0000313" key="1">
    <source>
        <dbReference type="EMBL" id="SES49120.1"/>
    </source>
</evidence>
<evidence type="ECO:0000313" key="2">
    <source>
        <dbReference type="Proteomes" id="UP000199051"/>
    </source>
</evidence>
<dbReference type="EMBL" id="FOGI01000024">
    <property type="protein sequence ID" value="SES49120.1"/>
    <property type="molecule type" value="Genomic_DNA"/>
</dbReference>
<sequence length="163" mass="18475">MRYARRKWGPPMVGRYQLSVGADHVGDRVRDSAHIPSVPALAGFLVRHDLPAQFTDMVFSATVYRHHLFSPWMIDVHVHGATVRADDAPGTLQRLADAIEDAVIGHNAIYHGRPRFGAVHAVVLEPTDEHHYRPGHVKVRRYYIAHRLADLADRARRVTGWVR</sequence>
<dbReference type="Proteomes" id="UP000199051">
    <property type="component" value="Unassembled WGS sequence"/>
</dbReference>
<gene>
    <name evidence="1" type="ORF">SAMN04487818_12434</name>
</gene>
<proteinExistence type="predicted"/>
<organism evidence="1 2">
    <name type="scientific">Actinokineospora terrae</name>
    <dbReference type="NCBI Taxonomy" id="155974"/>
    <lineage>
        <taxon>Bacteria</taxon>
        <taxon>Bacillati</taxon>
        <taxon>Actinomycetota</taxon>
        <taxon>Actinomycetes</taxon>
        <taxon>Pseudonocardiales</taxon>
        <taxon>Pseudonocardiaceae</taxon>
        <taxon>Actinokineospora</taxon>
    </lineage>
</organism>
<dbReference type="AlphaFoldDB" id="A0A1H9XSI6"/>
<accession>A0A1H9XSI6</accession>
<dbReference type="STRING" id="155974.SAMN04487818_12434"/>
<name>A0A1H9XSI6_9PSEU</name>
<protein>
    <submittedName>
        <fullName evidence="1">Uncharacterized protein</fullName>
    </submittedName>
</protein>
<reference evidence="2" key="1">
    <citation type="submission" date="2016-10" db="EMBL/GenBank/DDBJ databases">
        <authorList>
            <person name="Varghese N."/>
            <person name="Submissions S."/>
        </authorList>
    </citation>
    <scope>NUCLEOTIDE SEQUENCE [LARGE SCALE GENOMIC DNA]</scope>
    <source>
        <strain evidence="2">DSM 44260</strain>
    </source>
</reference>
<keyword evidence="2" id="KW-1185">Reference proteome</keyword>